<reference evidence="4" key="1">
    <citation type="journal article" date="2013" name="Genome Biol.">
        <title>Draft genome of the mountain pine beetle, Dendroctonus ponderosae Hopkins, a major forest pest.</title>
        <authorList>
            <person name="Keeling C.I."/>
            <person name="Yuen M.M."/>
            <person name="Liao N.Y."/>
            <person name="Docking T.R."/>
            <person name="Chan S.K."/>
            <person name="Taylor G.A."/>
            <person name="Palmquist D.L."/>
            <person name="Jackman S.D."/>
            <person name="Nguyen A."/>
            <person name="Li M."/>
            <person name="Henderson H."/>
            <person name="Janes J.K."/>
            <person name="Zhao Y."/>
            <person name="Pandoh P."/>
            <person name="Moore R."/>
            <person name="Sperling F.A."/>
            <person name="Huber D.P."/>
            <person name="Birol I."/>
            <person name="Jones S.J."/>
            <person name="Bohlmann J."/>
        </authorList>
    </citation>
    <scope>NUCLEOTIDE SEQUENCE</scope>
</reference>
<name>N6TWN0_DENPD</name>
<dbReference type="InterPro" id="IPR019749">
    <property type="entry name" value="Band_41_domain"/>
</dbReference>
<protein>
    <submittedName>
        <fullName evidence="4">Uncharacterized protein</fullName>
    </submittedName>
</protein>
<evidence type="ECO:0000256" key="1">
    <source>
        <dbReference type="ARBA" id="ARBA00022553"/>
    </source>
</evidence>
<dbReference type="GO" id="GO:0005829">
    <property type="term" value="C:cytosol"/>
    <property type="evidence" value="ECO:0007669"/>
    <property type="project" value="TreeGrafter"/>
</dbReference>
<dbReference type="GO" id="GO:0019221">
    <property type="term" value="P:cytokine-mediated signaling pathway"/>
    <property type="evidence" value="ECO:0007669"/>
    <property type="project" value="TreeGrafter"/>
</dbReference>
<feature type="non-terminal residue" evidence="4">
    <location>
        <position position="1"/>
    </location>
</feature>
<dbReference type="InterPro" id="IPR000980">
    <property type="entry name" value="SH2"/>
</dbReference>
<dbReference type="CDD" id="cd14473">
    <property type="entry name" value="FERM_B-lobe"/>
    <property type="match status" value="1"/>
</dbReference>
<dbReference type="GO" id="GO:0009887">
    <property type="term" value="P:animal organ morphogenesis"/>
    <property type="evidence" value="ECO:0007669"/>
    <property type="project" value="UniProtKB-ARBA"/>
</dbReference>
<proteinExistence type="predicted"/>
<dbReference type="InterPro" id="IPR036860">
    <property type="entry name" value="SH2_dom_sf"/>
</dbReference>
<organism evidence="4">
    <name type="scientific">Dendroctonus ponderosae</name>
    <name type="common">Mountain pine beetle</name>
    <dbReference type="NCBI Taxonomy" id="77166"/>
    <lineage>
        <taxon>Eukaryota</taxon>
        <taxon>Metazoa</taxon>
        <taxon>Ecdysozoa</taxon>
        <taxon>Arthropoda</taxon>
        <taxon>Hexapoda</taxon>
        <taxon>Insecta</taxon>
        <taxon>Pterygota</taxon>
        <taxon>Neoptera</taxon>
        <taxon>Endopterygota</taxon>
        <taxon>Coleoptera</taxon>
        <taxon>Polyphaga</taxon>
        <taxon>Cucujiformia</taxon>
        <taxon>Curculionidae</taxon>
        <taxon>Scolytinae</taxon>
        <taxon>Dendroctonus</taxon>
    </lineage>
</organism>
<evidence type="ECO:0000256" key="2">
    <source>
        <dbReference type="ARBA" id="ARBA00022737"/>
    </source>
</evidence>
<dbReference type="GO" id="GO:0004715">
    <property type="term" value="F:non-membrane spanning protein tyrosine kinase activity"/>
    <property type="evidence" value="ECO:0007669"/>
    <property type="project" value="TreeGrafter"/>
</dbReference>
<dbReference type="EMBL" id="KB741211">
    <property type="protein sequence ID" value="ENN72801.1"/>
    <property type="molecule type" value="Genomic_DNA"/>
</dbReference>
<dbReference type="OrthoDB" id="1915767at2759"/>
<dbReference type="GO" id="GO:0035556">
    <property type="term" value="P:intracellular signal transduction"/>
    <property type="evidence" value="ECO:0007669"/>
    <property type="project" value="TreeGrafter"/>
</dbReference>
<dbReference type="GO" id="GO:0030182">
    <property type="term" value="P:neuron differentiation"/>
    <property type="evidence" value="ECO:0007669"/>
    <property type="project" value="UniProtKB-ARBA"/>
</dbReference>
<sequence>MEEYSMNVNLHLESTKCMEIKYTTRTSVESICLDLCERLKIGPVARHLFSLRINQTSIYLANYYTLFSDSFKNGRVGPSLDLRMRYKPASIQELKKLDARAFEYYYLQVRDDIVKGLVPGLAYDDCQPELTGLCITDMFRYMLENSVPMQAVERDHKKFMNKEIVKRHRFYLSTPIHENLLKLNRNMKDQPNNISFVKEQYLLEVENRAPCYLQEIHEAMLDRTGPDGNQSLLVNIKTPTWIDLCTIEELGFIAFRDDCSVELSRLNGIPIYIRFKSSLLMLSFVSLLDGYYRLSCKWTFNLCQKLRTESLSKLYWMKCHGPVGGQFSYHKLEIKASNQVGSYIIRESESSYSTYYIDVCVKASSKPISLKVSVVADGYMLEGNATIFDNMQSLIKAYKDPDGEIYFRECVPPSDFDVSQLLLCKLKNDLKYAVGDSSDLMKDNTSPVCVPLKDLEIYGGLGLGSFPIRACPRQRPTAGTLMGIRVRNVSNPHCQSNSVPHSQGGPWCFVKNEEQGFVEREYCDIPFCYDPECSGFAKNHDTYTHYIDFNGSVLTDIKFGLKLWNSDRVNEGSARLVLSVLALPLAGQEIDDLGIGIEIFISNNQSALRFGNKDRPEYEPTPGLLTSTNFTTFTLNWDRGFITFGVEGRVKPIFLAEIRTKNTLLEAQKDRFDFYAVQGTDVIWTFPFCLDDDECDVHTTVGGEFQQFWPLRQKDIGEWINSQNLLFLNSVVPAGVGTPSLSNTLQIAQHSILHHSRDN</sequence>
<dbReference type="SUPFAM" id="SSF57440">
    <property type="entry name" value="Kringle-like"/>
    <property type="match status" value="1"/>
</dbReference>
<accession>N6TWN0</accession>
<dbReference type="InterPro" id="IPR051286">
    <property type="entry name" value="JAK"/>
</dbReference>
<keyword evidence="1" id="KW-0597">Phosphoprotein</keyword>
<evidence type="ECO:0000313" key="4">
    <source>
        <dbReference type="EMBL" id="ENN72801.1"/>
    </source>
</evidence>
<dbReference type="SMART" id="SM00295">
    <property type="entry name" value="B41"/>
    <property type="match status" value="1"/>
</dbReference>
<gene>
    <name evidence="4" type="ORF">YQE_10605</name>
</gene>
<dbReference type="PROSITE" id="PS50057">
    <property type="entry name" value="FERM_3"/>
    <property type="match status" value="1"/>
</dbReference>
<dbReference type="InterPro" id="IPR035963">
    <property type="entry name" value="FERM_2"/>
</dbReference>
<dbReference type="GO" id="GO:0007259">
    <property type="term" value="P:cell surface receptor signaling pathway via JAK-STAT"/>
    <property type="evidence" value="ECO:0007669"/>
    <property type="project" value="TreeGrafter"/>
</dbReference>
<dbReference type="GO" id="GO:0005126">
    <property type="term" value="F:cytokine receptor binding"/>
    <property type="evidence" value="ECO:0007669"/>
    <property type="project" value="TreeGrafter"/>
</dbReference>
<keyword evidence="3" id="KW-1015">Disulfide bond</keyword>
<dbReference type="GO" id="GO:0071944">
    <property type="term" value="C:cell periphery"/>
    <property type="evidence" value="ECO:0007669"/>
    <property type="project" value="UniProtKB-ARBA"/>
</dbReference>
<dbReference type="InterPro" id="IPR019748">
    <property type="entry name" value="FERM_central"/>
</dbReference>
<dbReference type="AlphaFoldDB" id="N6TWN0"/>
<dbReference type="PANTHER" id="PTHR45807">
    <property type="entry name" value="TYROSINE-PROTEIN KINASE HOPSCOTCH"/>
    <property type="match status" value="1"/>
</dbReference>
<dbReference type="SUPFAM" id="SSF47031">
    <property type="entry name" value="Second domain of FERM"/>
    <property type="match status" value="1"/>
</dbReference>
<dbReference type="InterPro" id="IPR013806">
    <property type="entry name" value="Kringle-like"/>
</dbReference>
<dbReference type="SUPFAM" id="SSF55550">
    <property type="entry name" value="SH2 domain"/>
    <property type="match status" value="1"/>
</dbReference>
<keyword evidence="2" id="KW-0677">Repeat</keyword>
<dbReference type="PANTHER" id="PTHR45807:SF7">
    <property type="entry name" value="TYROSINE-PROTEIN KINASE HOPSCOTCH"/>
    <property type="match status" value="1"/>
</dbReference>
<dbReference type="Pfam" id="PF21990">
    <property type="entry name" value="SH2_1"/>
    <property type="match status" value="1"/>
</dbReference>
<evidence type="ECO:0000256" key="3">
    <source>
        <dbReference type="ARBA" id="ARBA00023157"/>
    </source>
</evidence>
<dbReference type="InterPro" id="IPR000299">
    <property type="entry name" value="FERM_domain"/>
</dbReference>
<dbReference type="Gene3D" id="3.30.505.10">
    <property type="entry name" value="SH2 domain"/>
    <property type="match status" value="1"/>
</dbReference>
<dbReference type="HOGENOM" id="CLU_367329_0_0_1"/>